<reference evidence="1 2" key="1">
    <citation type="submission" date="2023-06" db="EMBL/GenBank/DDBJ databases">
        <title>Marinobacter azerbaijanicus a moderately halophilic, isolated from Urmia Lake in Azerbaijan region of Iran.</title>
        <authorList>
            <person name="Sanchez-Porro C."/>
            <person name="Aghdam E.M."/>
            <person name="Saheb S.M."/>
            <person name="Tarhriz V."/>
            <person name="Kazemi E."/>
            <person name="Ammozegar M.A."/>
            <person name="Ventosa A."/>
            <person name="Hejazi M.S."/>
        </authorList>
    </citation>
    <scope>NUCLEOTIDE SEQUENCE [LARGE SCALE GENOMIC DNA]</scope>
    <source>
        <strain evidence="1 2">TBZ242</strain>
    </source>
</reference>
<keyword evidence="2" id="KW-1185">Reference proteome</keyword>
<evidence type="ECO:0000313" key="2">
    <source>
        <dbReference type="Proteomes" id="UP001227964"/>
    </source>
</evidence>
<organism evidence="1 2">
    <name type="scientific">Marinobacter azerbaijanicus</name>
    <dbReference type="NCBI Taxonomy" id="3050455"/>
    <lineage>
        <taxon>Bacteria</taxon>
        <taxon>Pseudomonadati</taxon>
        <taxon>Pseudomonadota</taxon>
        <taxon>Gammaproteobacteria</taxon>
        <taxon>Pseudomonadales</taxon>
        <taxon>Marinobacteraceae</taxon>
        <taxon>Marinobacter</taxon>
    </lineage>
</organism>
<proteinExistence type="predicted"/>
<dbReference type="Gene3D" id="3.40.1350.10">
    <property type="match status" value="1"/>
</dbReference>
<dbReference type="RefSeq" id="WP_285389867.1">
    <property type="nucleotide sequence ID" value="NZ_JASSVS010000003.1"/>
</dbReference>
<dbReference type="Proteomes" id="UP001227964">
    <property type="component" value="Unassembled WGS sequence"/>
</dbReference>
<dbReference type="InterPro" id="IPR011856">
    <property type="entry name" value="tRNA_endonuc-like_dom_sf"/>
</dbReference>
<protein>
    <recommendedName>
        <fullName evidence="3">PD(D/E)XK endonuclease domain-containing protein</fullName>
    </recommendedName>
</protein>
<evidence type="ECO:0000313" key="1">
    <source>
        <dbReference type="EMBL" id="MDL0430808.1"/>
    </source>
</evidence>
<sequence>MARLDTRLEAEGAEFLVLGQLLLHKIASYKTYTNMPGYDLVATNPESNRSAMVQVKSRWRTGAGGFPIKNFNCDFVVVVLLNRGSKDGKRDVMPPNYFVFPVAIVESAPRSENWGKVNLRDIPDYEEYKEKWHLIADFLHDKNASQIN</sequence>
<name>A0ABT7I9L0_9GAMM</name>
<gene>
    <name evidence="1" type="ORF">QPM17_06720</name>
</gene>
<accession>A0ABT7I9L0</accession>
<comment type="caution">
    <text evidence="1">The sequence shown here is derived from an EMBL/GenBank/DDBJ whole genome shotgun (WGS) entry which is preliminary data.</text>
</comment>
<evidence type="ECO:0008006" key="3">
    <source>
        <dbReference type="Google" id="ProtNLM"/>
    </source>
</evidence>
<dbReference type="EMBL" id="JASSVS010000003">
    <property type="protein sequence ID" value="MDL0430808.1"/>
    <property type="molecule type" value="Genomic_DNA"/>
</dbReference>